<protein>
    <recommendedName>
        <fullName evidence="2">SMC-Scp complex subunit ScpB</fullName>
    </recommendedName>
</protein>
<reference evidence="1" key="1">
    <citation type="journal article" date="2015" name="Nature">
        <title>Complex archaea that bridge the gap between prokaryotes and eukaryotes.</title>
        <authorList>
            <person name="Spang A."/>
            <person name="Saw J.H."/>
            <person name="Jorgensen S.L."/>
            <person name="Zaremba-Niedzwiedzka K."/>
            <person name="Martijn J."/>
            <person name="Lind A.E."/>
            <person name="van Eijk R."/>
            <person name="Schleper C."/>
            <person name="Guy L."/>
            <person name="Ettema T.J."/>
        </authorList>
    </citation>
    <scope>NUCLEOTIDE SEQUENCE</scope>
</reference>
<dbReference type="AlphaFoldDB" id="A0A0F9FLV8"/>
<accession>A0A0F9FLV8</accession>
<name>A0A0F9FLV8_9ZZZZ</name>
<dbReference type="Gene3D" id="1.10.10.10">
    <property type="entry name" value="Winged helix-like DNA-binding domain superfamily/Winged helix DNA-binding domain"/>
    <property type="match status" value="1"/>
</dbReference>
<proteinExistence type="predicted"/>
<evidence type="ECO:0000313" key="1">
    <source>
        <dbReference type="EMBL" id="KKL58250.1"/>
    </source>
</evidence>
<evidence type="ECO:0008006" key="2">
    <source>
        <dbReference type="Google" id="ProtNLM"/>
    </source>
</evidence>
<comment type="caution">
    <text evidence="1">The sequence shown here is derived from an EMBL/GenBank/DDBJ whole genome shotgun (WGS) entry which is preliminary data.</text>
</comment>
<sequence>GAPHTFVTTETFLTAFDLQSLRDLPDLELIKVE</sequence>
<organism evidence="1">
    <name type="scientific">marine sediment metagenome</name>
    <dbReference type="NCBI Taxonomy" id="412755"/>
    <lineage>
        <taxon>unclassified sequences</taxon>
        <taxon>metagenomes</taxon>
        <taxon>ecological metagenomes</taxon>
    </lineage>
</organism>
<dbReference type="InterPro" id="IPR036388">
    <property type="entry name" value="WH-like_DNA-bd_sf"/>
</dbReference>
<feature type="non-terminal residue" evidence="1">
    <location>
        <position position="1"/>
    </location>
</feature>
<dbReference type="EMBL" id="LAZR01029888">
    <property type="protein sequence ID" value="KKL58250.1"/>
    <property type="molecule type" value="Genomic_DNA"/>
</dbReference>
<gene>
    <name evidence="1" type="ORF">LCGC14_2227230</name>
</gene>